<dbReference type="RefSeq" id="WP_014217532.1">
    <property type="nucleotide sequence ID" value="NZ_LWBO01000030.1"/>
</dbReference>
<organism evidence="7 8">
    <name type="scientific">Niastella koreensis</name>
    <dbReference type="NCBI Taxonomy" id="354356"/>
    <lineage>
        <taxon>Bacteria</taxon>
        <taxon>Pseudomonadati</taxon>
        <taxon>Bacteroidota</taxon>
        <taxon>Chitinophagia</taxon>
        <taxon>Chitinophagales</taxon>
        <taxon>Chitinophagaceae</taxon>
        <taxon>Niastella</taxon>
    </lineage>
</organism>
<dbReference type="Proteomes" id="UP000192277">
    <property type="component" value="Unassembled WGS sequence"/>
</dbReference>
<accession>A0ABX3NRV6</accession>
<evidence type="ECO:0000256" key="3">
    <source>
        <dbReference type="ARBA" id="ARBA00022692"/>
    </source>
</evidence>
<dbReference type="EMBL" id="LWBO01000030">
    <property type="protein sequence ID" value="OQP44209.1"/>
    <property type="molecule type" value="Genomic_DNA"/>
</dbReference>
<evidence type="ECO:0000256" key="6">
    <source>
        <dbReference type="SAM" id="Phobius"/>
    </source>
</evidence>
<comment type="subcellular location">
    <subcellularLocation>
        <location evidence="1">Membrane</location>
        <topology evidence="1">Multi-pass membrane protein</topology>
    </subcellularLocation>
</comment>
<gene>
    <name evidence="7" type="ORF">A4D02_35625</name>
</gene>
<dbReference type="InterPro" id="IPR038330">
    <property type="entry name" value="TspO/MBR-related_sf"/>
</dbReference>
<keyword evidence="4 6" id="KW-1133">Transmembrane helix</keyword>
<name>A0ABX3NRV6_9BACT</name>
<dbReference type="PANTHER" id="PTHR10057:SF0">
    <property type="entry name" value="TRANSLOCATOR PROTEIN"/>
    <property type="match status" value="1"/>
</dbReference>
<dbReference type="Gene3D" id="1.20.1260.100">
    <property type="entry name" value="TspO/MBR protein"/>
    <property type="match status" value="1"/>
</dbReference>
<feature type="transmembrane region" description="Helical" evidence="6">
    <location>
        <begin position="135"/>
        <end position="154"/>
    </location>
</feature>
<keyword evidence="3 6" id="KW-0812">Transmembrane</keyword>
<evidence type="ECO:0000313" key="7">
    <source>
        <dbReference type="EMBL" id="OQP44209.1"/>
    </source>
</evidence>
<dbReference type="InterPro" id="IPR004307">
    <property type="entry name" value="TspO_MBR"/>
</dbReference>
<proteinExistence type="inferred from homology"/>
<reference evidence="7 8" key="1">
    <citation type="submission" date="2016-04" db="EMBL/GenBank/DDBJ databases">
        <authorList>
            <person name="Chen L."/>
            <person name="Zhuang W."/>
            <person name="Wang G."/>
        </authorList>
    </citation>
    <scope>NUCLEOTIDE SEQUENCE [LARGE SCALE GENOMIC DNA]</scope>
    <source>
        <strain evidence="8">GR20</strain>
    </source>
</reference>
<evidence type="ECO:0000256" key="4">
    <source>
        <dbReference type="ARBA" id="ARBA00022989"/>
    </source>
</evidence>
<evidence type="ECO:0000256" key="5">
    <source>
        <dbReference type="ARBA" id="ARBA00023136"/>
    </source>
</evidence>
<evidence type="ECO:0000313" key="8">
    <source>
        <dbReference type="Proteomes" id="UP000192277"/>
    </source>
</evidence>
<dbReference type="CDD" id="cd15904">
    <property type="entry name" value="TSPO_MBR"/>
    <property type="match status" value="1"/>
</dbReference>
<evidence type="ECO:0000256" key="2">
    <source>
        <dbReference type="ARBA" id="ARBA00007524"/>
    </source>
</evidence>
<dbReference type="PANTHER" id="PTHR10057">
    <property type="entry name" value="PERIPHERAL-TYPE BENZODIAZEPINE RECEPTOR"/>
    <property type="match status" value="1"/>
</dbReference>
<evidence type="ECO:0000256" key="1">
    <source>
        <dbReference type="ARBA" id="ARBA00004141"/>
    </source>
</evidence>
<protein>
    <submittedName>
        <fullName evidence="7">TspO protein</fullName>
    </submittedName>
</protein>
<keyword evidence="8" id="KW-1185">Reference proteome</keyword>
<feature type="transmembrane region" description="Helical" evidence="6">
    <location>
        <begin position="78"/>
        <end position="95"/>
    </location>
</feature>
<feature type="transmembrane region" description="Helical" evidence="6">
    <location>
        <begin position="101"/>
        <end position="123"/>
    </location>
</feature>
<keyword evidence="5 6" id="KW-0472">Membrane</keyword>
<comment type="similarity">
    <text evidence="2">Belongs to the TspO/BZRP family.</text>
</comment>
<dbReference type="PIRSF" id="PIRSF005859">
    <property type="entry name" value="PBR"/>
    <property type="match status" value="1"/>
</dbReference>
<feature type="transmembrane region" description="Helical" evidence="6">
    <location>
        <begin position="46"/>
        <end position="66"/>
    </location>
</feature>
<dbReference type="Pfam" id="PF03073">
    <property type="entry name" value="TspO_MBR"/>
    <property type="match status" value="1"/>
</dbReference>
<comment type="caution">
    <text evidence="7">The sequence shown here is derived from an EMBL/GenBank/DDBJ whole genome shotgun (WGS) entry which is preliminary data.</text>
</comment>
<sequence length="156" mass="18220">MNKWLTIVLCIGLPLAVGGVSAYVTVQNIQNWYPGLAKPFFNPPNTVFGPVWTALYILMGVSFYLLLREPSSEKKKQAILLFFIQLVLNFWWSILFFRFHWIGIAFIDIVLLWLFIILMIRQFYRVSGKAANLQWPYLAWVSFANVLNAAIWYLNH</sequence>